<sequence>MKARILSIILLSLISISFVKAQSYVFGFSYNRNVTFSKGSRTDYHMDNGEGGNMMVWSVQNGSAYGFDLSPIVDVDYRQQSYSVISVPGGGIANDVYELTKTNRTKPYFWNINFIFQWDQYAESIDRSVYIAYNVNDWNPDDYKDIWSRKTKEGQSQPIIKK</sequence>
<proteinExistence type="predicted"/>
<evidence type="ECO:0000313" key="1">
    <source>
        <dbReference type="EMBL" id="EOS05129.1"/>
    </source>
</evidence>
<name>R9HMJ0_BACUN</name>
<dbReference type="RefSeq" id="WP_016274488.1">
    <property type="nucleotide sequence ID" value="NZ_KE159491.1"/>
</dbReference>
<dbReference type="PATRIC" id="fig|1235787.3.peg.4124"/>
<protein>
    <submittedName>
        <fullName evidence="1">Uncharacterized protein</fullName>
    </submittedName>
</protein>
<dbReference type="Proteomes" id="UP000014212">
    <property type="component" value="Unassembled WGS sequence"/>
</dbReference>
<accession>R9HMJ0</accession>
<comment type="caution">
    <text evidence="1">The sequence shown here is derived from an EMBL/GenBank/DDBJ whole genome shotgun (WGS) entry which is preliminary data.</text>
</comment>
<dbReference type="EMBL" id="ASSO01000014">
    <property type="protein sequence ID" value="EOS05129.1"/>
    <property type="molecule type" value="Genomic_DNA"/>
</dbReference>
<dbReference type="HOGENOM" id="CLU_1632121_0_0_10"/>
<organism evidence="1 2">
    <name type="scientific">Bacteroides uniformis dnLKV2</name>
    <dbReference type="NCBI Taxonomy" id="1235787"/>
    <lineage>
        <taxon>Bacteria</taxon>
        <taxon>Pseudomonadati</taxon>
        <taxon>Bacteroidota</taxon>
        <taxon>Bacteroidia</taxon>
        <taxon>Bacteroidales</taxon>
        <taxon>Bacteroidaceae</taxon>
        <taxon>Bacteroides</taxon>
    </lineage>
</organism>
<reference evidence="1 2" key="1">
    <citation type="submission" date="2013-04" db="EMBL/GenBank/DDBJ databases">
        <title>The Genome Sequence of Bacteroides uniformis dnLKV2.</title>
        <authorList>
            <consortium name="The Broad Institute Genomics Platform"/>
            <consortium name="The Broad Institute Genome Sequencing Center for Infectious Disease"/>
            <person name="Earl A."/>
            <person name="Xavier R."/>
            <person name="Kuhn K."/>
            <person name="Stappenbeck T."/>
            <person name="Walker B."/>
            <person name="Young S."/>
            <person name="Zeng Q."/>
            <person name="Gargeya S."/>
            <person name="Fitzgerald M."/>
            <person name="Haas B."/>
            <person name="Abouelleil A."/>
            <person name="Allen A.W."/>
            <person name="Alvarado L."/>
            <person name="Arachchi H.M."/>
            <person name="Berlin A.M."/>
            <person name="Chapman S.B."/>
            <person name="Gainer-Dewar J."/>
            <person name="Goldberg J."/>
            <person name="Griggs A."/>
            <person name="Gujja S."/>
            <person name="Hansen M."/>
            <person name="Howarth C."/>
            <person name="Imamovic A."/>
            <person name="Ireland A."/>
            <person name="Larimer J."/>
            <person name="McCowan C."/>
            <person name="Murphy C."/>
            <person name="Pearson M."/>
            <person name="Poon T.W."/>
            <person name="Priest M."/>
            <person name="Roberts A."/>
            <person name="Saif S."/>
            <person name="Shea T."/>
            <person name="Sisk P."/>
            <person name="Sykes S."/>
            <person name="Wortman J."/>
            <person name="Nusbaum C."/>
            <person name="Birren B."/>
        </authorList>
    </citation>
    <scope>NUCLEOTIDE SEQUENCE [LARGE SCALE GENOMIC DNA]</scope>
    <source>
        <strain evidence="2">dnLKV2</strain>
    </source>
</reference>
<dbReference type="AlphaFoldDB" id="R9HMJ0"/>
<evidence type="ECO:0000313" key="2">
    <source>
        <dbReference type="Proteomes" id="UP000014212"/>
    </source>
</evidence>
<gene>
    <name evidence="1" type="ORF">C801_04060</name>
</gene>